<name>A0A372GEI7_9ACTN</name>
<protein>
    <submittedName>
        <fullName evidence="6">ABC transporter ATP-binding protein</fullName>
    </submittedName>
</protein>
<comment type="caution">
    <text evidence="6">The sequence shown here is derived from an EMBL/GenBank/DDBJ whole genome shotgun (WGS) entry which is preliminary data.</text>
</comment>
<dbReference type="SUPFAM" id="SSF52540">
    <property type="entry name" value="P-loop containing nucleoside triphosphate hydrolases"/>
    <property type="match status" value="1"/>
</dbReference>
<dbReference type="Pfam" id="PF00005">
    <property type="entry name" value="ABC_tran"/>
    <property type="match status" value="1"/>
</dbReference>
<evidence type="ECO:0000259" key="5">
    <source>
        <dbReference type="PROSITE" id="PS50893"/>
    </source>
</evidence>
<keyword evidence="2" id="KW-0813">Transport</keyword>
<evidence type="ECO:0000256" key="2">
    <source>
        <dbReference type="ARBA" id="ARBA00022448"/>
    </source>
</evidence>
<dbReference type="InterPro" id="IPR003593">
    <property type="entry name" value="AAA+_ATPase"/>
</dbReference>
<dbReference type="PANTHER" id="PTHR43335">
    <property type="entry name" value="ABC TRANSPORTER, ATP-BINDING PROTEIN"/>
    <property type="match status" value="1"/>
</dbReference>
<keyword evidence="4 6" id="KW-0067">ATP-binding</keyword>
<gene>
    <name evidence="6" type="ORF">D0T12_20425</name>
</gene>
<dbReference type="Gene3D" id="3.40.50.300">
    <property type="entry name" value="P-loop containing nucleotide triphosphate hydrolases"/>
    <property type="match status" value="1"/>
</dbReference>
<comment type="similarity">
    <text evidence="1">Belongs to the ABC transporter superfamily.</text>
</comment>
<dbReference type="Proteomes" id="UP000262882">
    <property type="component" value="Unassembled WGS sequence"/>
</dbReference>
<dbReference type="InterPro" id="IPR003439">
    <property type="entry name" value="ABC_transporter-like_ATP-bd"/>
</dbReference>
<organism evidence="6 7">
    <name type="scientific">Actinomadura spongiicola</name>
    <dbReference type="NCBI Taxonomy" id="2303421"/>
    <lineage>
        <taxon>Bacteria</taxon>
        <taxon>Bacillati</taxon>
        <taxon>Actinomycetota</taxon>
        <taxon>Actinomycetes</taxon>
        <taxon>Streptosporangiales</taxon>
        <taxon>Thermomonosporaceae</taxon>
        <taxon>Actinomadura</taxon>
    </lineage>
</organism>
<dbReference type="InterPro" id="IPR027417">
    <property type="entry name" value="P-loop_NTPase"/>
</dbReference>
<keyword evidence="7" id="KW-1185">Reference proteome</keyword>
<accession>A0A372GEI7</accession>
<dbReference type="OrthoDB" id="5182800at2"/>
<feature type="domain" description="ABC transporter" evidence="5">
    <location>
        <begin position="1"/>
        <end position="220"/>
    </location>
</feature>
<dbReference type="AlphaFoldDB" id="A0A372GEI7"/>
<dbReference type="EMBL" id="QVNQ01000006">
    <property type="protein sequence ID" value="RFS83760.1"/>
    <property type="molecule type" value="Genomic_DNA"/>
</dbReference>
<evidence type="ECO:0000256" key="1">
    <source>
        <dbReference type="ARBA" id="ARBA00005417"/>
    </source>
</evidence>
<dbReference type="InterPro" id="IPR017871">
    <property type="entry name" value="ABC_transporter-like_CS"/>
</dbReference>
<proteinExistence type="inferred from homology"/>
<evidence type="ECO:0000256" key="3">
    <source>
        <dbReference type="ARBA" id="ARBA00022741"/>
    </source>
</evidence>
<dbReference type="SMART" id="SM00382">
    <property type="entry name" value="AAA"/>
    <property type="match status" value="1"/>
</dbReference>
<evidence type="ECO:0000256" key="4">
    <source>
        <dbReference type="ARBA" id="ARBA00022840"/>
    </source>
</evidence>
<dbReference type="PROSITE" id="PS50893">
    <property type="entry name" value="ABC_TRANSPORTER_2"/>
    <property type="match status" value="1"/>
</dbReference>
<reference evidence="6 7" key="1">
    <citation type="submission" date="2018-08" db="EMBL/GenBank/DDBJ databases">
        <title>Actinomadura spongicola sp. nov., isolated from marine sponge Leucetta chagosensis.</title>
        <authorList>
            <person name="Li L."/>
            <person name="Lin H.W."/>
        </authorList>
    </citation>
    <scope>NUCLEOTIDE SEQUENCE [LARGE SCALE GENOMIC DNA]</scope>
    <source>
        <strain evidence="6 7">LHW52907</strain>
    </source>
</reference>
<dbReference type="GO" id="GO:0005524">
    <property type="term" value="F:ATP binding"/>
    <property type="evidence" value="ECO:0007669"/>
    <property type="project" value="UniProtKB-KW"/>
</dbReference>
<dbReference type="GO" id="GO:0016887">
    <property type="term" value="F:ATP hydrolysis activity"/>
    <property type="evidence" value="ECO:0007669"/>
    <property type="project" value="InterPro"/>
</dbReference>
<sequence length="277" mass="30226">MQLQGISKRYERDRPVLRDVDLEVAPEERLAIVGGNGSGKSTLLRIIVGLSRPSTGTVRSPKGAIGYVPERFPCHDRMSAASYLRHLGRIRGLGSRAARRRADELLERLALVGGSGTPLRQLSKGNAQKVALAQAMMVPPRLLVLDEPASGLAESVHGVLADLMREAASGGAVLFTEHHDAFVRKNATRICRITNGSLEPATSLPETRHPRKIFRVGVVPKPREASHELDWANMRGVVRTRPSDDGVEIHVLDEHQEDILLAALKNGWSITTVTSET</sequence>
<dbReference type="PROSITE" id="PS00211">
    <property type="entry name" value="ABC_TRANSPORTER_1"/>
    <property type="match status" value="1"/>
</dbReference>
<evidence type="ECO:0000313" key="6">
    <source>
        <dbReference type="EMBL" id="RFS83760.1"/>
    </source>
</evidence>
<keyword evidence="3" id="KW-0547">Nucleotide-binding</keyword>
<evidence type="ECO:0000313" key="7">
    <source>
        <dbReference type="Proteomes" id="UP000262882"/>
    </source>
</evidence>